<name>U6Q1P3_9NEIS</name>
<reference evidence="3 4" key="1">
    <citation type="submission" date="2010-03" db="EMBL/GenBank/DDBJ databases">
        <authorList>
            <consortium name="The Broad Institute Genome Sequencing Platform"/>
            <person name="Ward D."/>
            <person name="Earl A."/>
            <person name="Feldgarden M."/>
            <person name="Gevers D."/>
            <person name="Young S."/>
            <person name="Zeng Q."/>
            <person name="Koehrsen M."/>
            <person name="Alvarado L."/>
            <person name="Berlin A.M."/>
            <person name="Borenstein D."/>
            <person name="Chapman S.B."/>
            <person name="Chen Z."/>
            <person name="Engels R."/>
            <person name="Freedman E."/>
            <person name="Gellesch M."/>
            <person name="Goldberg J."/>
            <person name="Griggs A."/>
            <person name="Gujja S."/>
            <person name="Heilman E.R."/>
            <person name="Heiman D.I."/>
            <person name="Hepburn T.A."/>
            <person name="Howarth C."/>
            <person name="Jen D."/>
            <person name="Larson L."/>
            <person name="Mehta T."/>
            <person name="Park D."/>
            <person name="Pearson M."/>
            <person name="Richards J."/>
            <person name="Roberts A."/>
            <person name="Saif S."/>
            <person name="Shea T.D."/>
            <person name="Shenoy N."/>
            <person name="Sisk P."/>
            <person name="Stolte C."/>
            <person name="Sykes S.N."/>
            <person name="Walk T."/>
            <person name="White J."/>
            <person name="Yandava C."/>
            <person name="Izard J."/>
            <person name="Baranova O.V."/>
            <person name="Blanton J.M."/>
            <person name="Tanner A.C."/>
            <person name="Dewhirst F."/>
            <person name="Haas B."/>
            <person name="Nusbaum C."/>
            <person name="Birren B."/>
        </authorList>
    </citation>
    <scope>NUCLEOTIDE SEQUENCE [LARGE SCALE GENOMIC DNA]</scope>
    <source>
        <strain evidence="3 4">ATCC 29453</strain>
    </source>
</reference>
<keyword evidence="1" id="KW-1133">Transmembrane helix</keyword>
<keyword evidence="1" id="KW-0472">Membrane</keyword>
<accession>U6Q1P3</accession>
<gene>
    <name evidence="2" type="ORF">HMPREF9021_02290</name>
    <name evidence="3" type="ORF">HMPREF9021_02481</name>
</gene>
<dbReference type="Proteomes" id="UP000017813">
    <property type="component" value="Unassembled WGS sequence"/>
</dbReference>
<sequence length="70" mass="7901">MSFLDWYLNLTFLQAVLVWLKLLLPVLFILTVCALVGFSLKLFSGSLKVPKLPNNIQPKRGKQPAEKQTA</sequence>
<dbReference type="EMBL" id="ADCY02000001">
    <property type="protein sequence ID" value="EJZ50288.1"/>
    <property type="molecule type" value="Genomic_DNA"/>
</dbReference>
<dbReference type="OrthoDB" id="8615983at2"/>
<dbReference type="RefSeq" id="WP_002640928.1">
    <property type="nucleotide sequence ID" value="NZ_CP019448.1"/>
</dbReference>
<organism evidence="3 4">
    <name type="scientific">Simonsiella muelleri ATCC 29453</name>
    <dbReference type="NCBI Taxonomy" id="641147"/>
    <lineage>
        <taxon>Bacteria</taxon>
        <taxon>Pseudomonadati</taxon>
        <taxon>Pseudomonadota</taxon>
        <taxon>Betaproteobacteria</taxon>
        <taxon>Neisseriales</taxon>
        <taxon>Neisseriaceae</taxon>
        <taxon>Simonsiella</taxon>
    </lineage>
</organism>
<evidence type="ECO:0000313" key="4">
    <source>
        <dbReference type="Proteomes" id="UP000017813"/>
    </source>
</evidence>
<dbReference type="KEGG" id="smur:BWP33_10840"/>
<dbReference type="EMBL" id="ADCY02000065">
    <property type="protein sequence ID" value="EFG29883.2"/>
    <property type="molecule type" value="Genomic_DNA"/>
</dbReference>
<comment type="caution">
    <text evidence="3">The sequence shown here is derived from an EMBL/GenBank/DDBJ whole genome shotgun (WGS) entry which is preliminary data.</text>
</comment>
<reference evidence="3 4" key="2">
    <citation type="submission" date="2011-10" db="EMBL/GenBank/DDBJ databases">
        <title>The Genome Sequence of Simonsiella muelleri ATCC 29453.</title>
        <authorList>
            <consortium name="The Broad Institute Genome Sequencing Platform"/>
            <consortium name="The Broad Institute Genome Sequencing Center for Infectious Disease"/>
            <person name="Earl A."/>
            <person name="Ward D."/>
            <person name="Feldgarden M."/>
            <person name="Gevers D."/>
            <person name="Izard J."/>
            <person name="Baranova O.V."/>
            <person name="Blanton J.M."/>
            <person name="Tanner A.C."/>
            <person name="Dewhirst F."/>
            <person name="Young S.K."/>
            <person name="Zeng Q."/>
            <person name="Gargeya S."/>
            <person name="Fitzgerald M."/>
            <person name="Haas B."/>
            <person name="Abouelleil A."/>
            <person name="Alvarado L."/>
            <person name="Arachchi H.M."/>
            <person name="Berlin A."/>
            <person name="Brown A."/>
            <person name="Chapman S.B."/>
            <person name="Chen Z."/>
            <person name="Dunbar C."/>
            <person name="Freedman E."/>
            <person name="Gearin G."/>
            <person name="Goldberg J."/>
            <person name="Griggs A."/>
            <person name="Gujja S."/>
            <person name="Heiman D."/>
            <person name="Howarth C."/>
            <person name="Larson L."/>
            <person name="Lui A."/>
            <person name="MacDonald P.J.P."/>
            <person name="Montmayeur A."/>
            <person name="Murphy C."/>
            <person name="Neiman D."/>
            <person name="Pearson M."/>
            <person name="Priest M."/>
            <person name="Roberts A."/>
            <person name="Saif S."/>
            <person name="Shea T."/>
            <person name="Shenoy N."/>
            <person name="Sisk P."/>
            <person name="Stolte C."/>
            <person name="Sykes S."/>
            <person name="Wortman J."/>
            <person name="Nusbaum C."/>
            <person name="Birren B."/>
        </authorList>
    </citation>
    <scope>NUCLEOTIDE SEQUENCE [LARGE SCALE GENOMIC DNA]</scope>
    <source>
        <strain evidence="3 4">ATCC 29453</strain>
    </source>
</reference>
<proteinExistence type="predicted"/>
<dbReference type="AlphaFoldDB" id="U6Q1P3"/>
<dbReference type="STRING" id="641147.HMPREF9021_02290"/>
<evidence type="ECO:0000313" key="3">
    <source>
        <dbReference type="EMBL" id="EJZ50288.1"/>
    </source>
</evidence>
<keyword evidence="4" id="KW-1185">Reference proteome</keyword>
<evidence type="ECO:0000256" key="1">
    <source>
        <dbReference type="SAM" id="Phobius"/>
    </source>
</evidence>
<feature type="transmembrane region" description="Helical" evidence="1">
    <location>
        <begin position="12"/>
        <end position="38"/>
    </location>
</feature>
<protein>
    <submittedName>
        <fullName evidence="3">Uncharacterized protein</fullName>
    </submittedName>
</protein>
<dbReference type="HOGENOM" id="CLU_2791697_0_0_4"/>
<dbReference type="KEGG" id="smur:BWP33_02590"/>
<keyword evidence="1" id="KW-0812">Transmembrane</keyword>
<evidence type="ECO:0000313" key="2">
    <source>
        <dbReference type="EMBL" id="EFG29883.2"/>
    </source>
</evidence>